<dbReference type="PANTHER" id="PTHR30055:SF234">
    <property type="entry name" value="HTH-TYPE TRANSCRIPTIONAL REGULATOR BETI"/>
    <property type="match status" value="1"/>
</dbReference>
<dbReference type="Proteomes" id="UP000239352">
    <property type="component" value="Unassembled WGS sequence"/>
</dbReference>
<keyword evidence="2" id="KW-0805">Transcription regulation</keyword>
<feature type="region of interest" description="Disordered" evidence="6">
    <location>
        <begin position="1"/>
        <end position="20"/>
    </location>
</feature>
<feature type="domain" description="HTH tetR-type" evidence="7">
    <location>
        <begin position="18"/>
        <end position="78"/>
    </location>
</feature>
<comment type="caution">
    <text evidence="8">The sequence shown here is derived from an EMBL/GenBank/DDBJ whole genome shotgun (WGS) entry which is preliminary data.</text>
</comment>
<keyword evidence="3 5" id="KW-0238">DNA-binding</keyword>
<dbReference type="PRINTS" id="PR00455">
    <property type="entry name" value="HTHTETR"/>
</dbReference>
<dbReference type="Pfam" id="PF13977">
    <property type="entry name" value="TetR_C_6"/>
    <property type="match status" value="1"/>
</dbReference>
<evidence type="ECO:0000256" key="1">
    <source>
        <dbReference type="ARBA" id="ARBA00022491"/>
    </source>
</evidence>
<dbReference type="Gene3D" id="1.10.357.10">
    <property type="entry name" value="Tetracycline Repressor, domain 2"/>
    <property type="match status" value="1"/>
</dbReference>
<evidence type="ECO:0000313" key="8">
    <source>
        <dbReference type="EMBL" id="PRW65361.1"/>
    </source>
</evidence>
<evidence type="ECO:0000256" key="6">
    <source>
        <dbReference type="SAM" id="MobiDB-lite"/>
    </source>
</evidence>
<dbReference type="InterPro" id="IPR001647">
    <property type="entry name" value="HTH_TetR"/>
</dbReference>
<dbReference type="GO" id="GO:0000976">
    <property type="term" value="F:transcription cis-regulatory region binding"/>
    <property type="evidence" value="ECO:0007669"/>
    <property type="project" value="TreeGrafter"/>
</dbReference>
<sequence>MDKPNGQYRRSRERPRSDETRKRLLAAAAELIAECGWGGVTTRAAAERAGLPHGTVNYHFRGKHELLTEAALRTVERVIPFDRLETAETLAELLSLITAWMHDESAFDTVSSGVLMEAMRESARDPELRHHLSTLLADYRRLLAGLVGTEQHRGTVPAGPAPSALATLLLATCDGLLLHALLDPDLDVVEATRALHTLLHTQSAVTAEEHVNPPTTHSRPQITPDHE</sequence>
<accession>A0A2T0H1W5</accession>
<dbReference type="InterPro" id="IPR050109">
    <property type="entry name" value="HTH-type_TetR-like_transc_reg"/>
</dbReference>
<dbReference type="InterPro" id="IPR039538">
    <property type="entry name" value="BetI_C"/>
</dbReference>
<dbReference type="PANTHER" id="PTHR30055">
    <property type="entry name" value="HTH-TYPE TRANSCRIPTIONAL REGULATOR RUTR"/>
    <property type="match status" value="1"/>
</dbReference>
<evidence type="ECO:0000256" key="4">
    <source>
        <dbReference type="ARBA" id="ARBA00023163"/>
    </source>
</evidence>
<proteinExistence type="predicted"/>
<dbReference type="Pfam" id="PF00440">
    <property type="entry name" value="TetR_N"/>
    <property type="match status" value="1"/>
</dbReference>
<dbReference type="InterPro" id="IPR009057">
    <property type="entry name" value="Homeodomain-like_sf"/>
</dbReference>
<name>A0A2T0H1W5_ACTMO</name>
<dbReference type="SUPFAM" id="SSF46689">
    <property type="entry name" value="Homeodomain-like"/>
    <property type="match status" value="1"/>
</dbReference>
<gene>
    <name evidence="8" type="ORF">CEP50_02335</name>
</gene>
<dbReference type="GO" id="GO:0003700">
    <property type="term" value="F:DNA-binding transcription factor activity"/>
    <property type="evidence" value="ECO:0007669"/>
    <property type="project" value="TreeGrafter"/>
</dbReference>
<evidence type="ECO:0000256" key="2">
    <source>
        <dbReference type="ARBA" id="ARBA00023015"/>
    </source>
</evidence>
<dbReference type="PROSITE" id="PS50977">
    <property type="entry name" value="HTH_TETR_2"/>
    <property type="match status" value="1"/>
</dbReference>
<keyword evidence="4" id="KW-0804">Transcription</keyword>
<organism evidence="8 9">
    <name type="scientific">Actinopolyspora mortivallis</name>
    <dbReference type="NCBI Taxonomy" id="33906"/>
    <lineage>
        <taxon>Bacteria</taxon>
        <taxon>Bacillati</taxon>
        <taxon>Actinomycetota</taxon>
        <taxon>Actinomycetes</taxon>
        <taxon>Actinopolysporales</taxon>
        <taxon>Actinopolysporaceae</taxon>
        <taxon>Actinopolyspora</taxon>
    </lineage>
</organism>
<evidence type="ECO:0000313" key="9">
    <source>
        <dbReference type="Proteomes" id="UP000239352"/>
    </source>
</evidence>
<dbReference type="EMBL" id="PVSR01000001">
    <property type="protein sequence ID" value="PRW65361.1"/>
    <property type="molecule type" value="Genomic_DNA"/>
</dbReference>
<keyword evidence="1" id="KW-0678">Repressor</keyword>
<feature type="DNA-binding region" description="H-T-H motif" evidence="5">
    <location>
        <begin position="41"/>
        <end position="60"/>
    </location>
</feature>
<evidence type="ECO:0000256" key="5">
    <source>
        <dbReference type="PROSITE-ProRule" id="PRU00335"/>
    </source>
</evidence>
<protein>
    <submittedName>
        <fullName evidence="8">TetR family transcriptional regulator</fullName>
    </submittedName>
</protein>
<evidence type="ECO:0000256" key="3">
    <source>
        <dbReference type="ARBA" id="ARBA00023125"/>
    </source>
</evidence>
<keyword evidence="9" id="KW-1185">Reference proteome</keyword>
<dbReference type="InParanoid" id="A0A2T0H1W5"/>
<dbReference type="AlphaFoldDB" id="A0A2T0H1W5"/>
<dbReference type="InterPro" id="IPR036271">
    <property type="entry name" value="Tet_transcr_reg_TetR-rel_C_sf"/>
</dbReference>
<reference evidence="8 9" key="1">
    <citation type="submission" date="2018-03" db="EMBL/GenBank/DDBJ databases">
        <title>Actinopolyspora mortivallis from Sahara, screening for active biomolecules.</title>
        <authorList>
            <person name="Selama O."/>
            <person name="Wellington E.M.H."/>
            <person name="Hacene H."/>
        </authorList>
    </citation>
    <scope>NUCLEOTIDE SEQUENCE [LARGE SCALE GENOMIC DNA]</scope>
    <source>
        <strain evidence="8 9">M5A</strain>
    </source>
</reference>
<dbReference type="SUPFAM" id="SSF48498">
    <property type="entry name" value="Tetracyclin repressor-like, C-terminal domain"/>
    <property type="match status" value="1"/>
</dbReference>
<dbReference type="RefSeq" id="WP_106112220.1">
    <property type="nucleotide sequence ID" value="NZ_PVSR01000001.1"/>
</dbReference>
<feature type="region of interest" description="Disordered" evidence="6">
    <location>
        <begin position="205"/>
        <end position="227"/>
    </location>
</feature>
<evidence type="ECO:0000259" key="7">
    <source>
        <dbReference type="PROSITE" id="PS50977"/>
    </source>
</evidence>